<feature type="compositionally biased region" description="Polar residues" evidence="2">
    <location>
        <begin position="195"/>
        <end position="206"/>
    </location>
</feature>
<dbReference type="EMBL" id="BQNB010013648">
    <property type="protein sequence ID" value="GJT18585.1"/>
    <property type="molecule type" value="Genomic_DNA"/>
</dbReference>
<keyword evidence="4" id="KW-1185">Reference proteome</keyword>
<comment type="caution">
    <text evidence="3">The sequence shown here is derived from an EMBL/GenBank/DDBJ whole genome shotgun (WGS) entry which is preliminary data.</text>
</comment>
<reference evidence="3" key="1">
    <citation type="journal article" date="2022" name="Int. J. Mol. Sci.">
        <title>Draft Genome of Tanacetum Coccineum: Genomic Comparison of Closely Related Tanacetum-Family Plants.</title>
        <authorList>
            <person name="Yamashiro T."/>
            <person name="Shiraishi A."/>
            <person name="Nakayama K."/>
            <person name="Satake H."/>
        </authorList>
    </citation>
    <scope>NUCLEOTIDE SEQUENCE</scope>
</reference>
<evidence type="ECO:0000256" key="1">
    <source>
        <dbReference type="SAM" id="Coils"/>
    </source>
</evidence>
<accession>A0ABQ5BUP0</accession>
<feature type="coiled-coil region" evidence="1">
    <location>
        <begin position="608"/>
        <end position="635"/>
    </location>
</feature>
<proteinExistence type="predicted"/>
<evidence type="ECO:0008006" key="5">
    <source>
        <dbReference type="Google" id="ProtNLM"/>
    </source>
</evidence>
<evidence type="ECO:0000313" key="3">
    <source>
        <dbReference type="EMBL" id="GJT18585.1"/>
    </source>
</evidence>
<organism evidence="3 4">
    <name type="scientific">Tanacetum coccineum</name>
    <dbReference type="NCBI Taxonomy" id="301880"/>
    <lineage>
        <taxon>Eukaryota</taxon>
        <taxon>Viridiplantae</taxon>
        <taxon>Streptophyta</taxon>
        <taxon>Embryophyta</taxon>
        <taxon>Tracheophyta</taxon>
        <taxon>Spermatophyta</taxon>
        <taxon>Magnoliopsida</taxon>
        <taxon>eudicotyledons</taxon>
        <taxon>Gunneridae</taxon>
        <taxon>Pentapetalae</taxon>
        <taxon>asterids</taxon>
        <taxon>campanulids</taxon>
        <taxon>Asterales</taxon>
        <taxon>Asteraceae</taxon>
        <taxon>Asteroideae</taxon>
        <taxon>Anthemideae</taxon>
        <taxon>Anthemidinae</taxon>
        <taxon>Tanacetum</taxon>
    </lineage>
</organism>
<keyword evidence="1" id="KW-0175">Coiled coil</keyword>
<sequence>MDSIIPLGQKNTLAEYMILFGADNRPPMLDKDLTKKYAELSGTEKIQADCDMKATNIILHCLPVDIYSLVNHHRVAKGLWERVQLLMQSISLTKQEREYKLYDAFDKFAHIKGESLHNKFVIDVKLVKDLHTTNYDQLHAYLEQHELHANEACPQPPSVPQIEYTASTVNQQIHLAKFPQIDSGLAVPGRPNSYAVGTSGTRANTSGTGGNYSGQQRVVKDKVLLVKAQGNGKALNEEELEFLADPGIVEGPVIQLVITYNVAYQADDLDAYDSDCNEISTAKAVLIANLSSYGLDVLFKEKEAKNIDSEIALEKKVKELDNIVQKTGQSAQTVHMITKPQVFYDNNLKQALGFQNPFYLKKSQQIRPMIYDRSVIAKETNVILIDDSEETLMLEEERRSKMFLKQKLSDEQAFQLQTLHPNTDQSASSLVKIEAPRELPKITPDALTEGEWGFEHTKAIFLKEIIPFVKTLKDIFNVFNKDLLNETFKKILELEQHYISLEIAMQLNKEIFQKNNISMNQTEPSFDQLFELNNLIDELQAKDTIIKKMKAHIKCVNETSTSESVKKDFDEIETINIELEHGVTKLIAENEHLKQTYKQLYDSIKPSRVRAKEQIESLVNQVNQKSVEISGLNAQL</sequence>
<name>A0ABQ5BUP0_9ASTR</name>
<feature type="region of interest" description="Disordered" evidence="2">
    <location>
        <begin position="192"/>
        <end position="212"/>
    </location>
</feature>
<protein>
    <recommendedName>
        <fullName evidence="5">Retrovirus-related Pol polyprotein from transposon TNT 1-94</fullName>
    </recommendedName>
</protein>
<evidence type="ECO:0000256" key="2">
    <source>
        <dbReference type="SAM" id="MobiDB-lite"/>
    </source>
</evidence>
<reference evidence="3" key="2">
    <citation type="submission" date="2022-01" db="EMBL/GenBank/DDBJ databases">
        <authorList>
            <person name="Yamashiro T."/>
            <person name="Shiraishi A."/>
            <person name="Satake H."/>
            <person name="Nakayama K."/>
        </authorList>
    </citation>
    <scope>NUCLEOTIDE SEQUENCE</scope>
</reference>
<evidence type="ECO:0000313" key="4">
    <source>
        <dbReference type="Proteomes" id="UP001151760"/>
    </source>
</evidence>
<dbReference type="Proteomes" id="UP001151760">
    <property type="component" value="Unassembled WGS sequence"/>
</dbReference>
<gene>
    <name evidence="3" type="ORF">Tco_0877291</name>
</gene>